<dbReference type="AlphaFoldDB" id="A0A1U8AYD6"/>
<dbReference type="KEGG" id="nnu:104608795"/>
<evidence type="ECO:0000313" key="2">
    <source>
        <dbReference type="Proteomes" id="UP000189703"/>
    </source>
</evidence>
<feature type="region of interest" description="Disordered" evidence="1">
    <location>
        <begin position="69"/>
        <end position="106"/>
    </location>
</feature>
<evidence type="ECO:0000313" key="3">
    <source>
        <dbReference type="RefSeq" id="XP_010273179.1"/>
    </source>
</evidence>
<dbReference type="PANTHER" id="PTHR33240:SF17">
    <property type="entry name" value="EUKARYOTIC PEPTIDE CHAIN RELEASE FACTOR GTP-BINDING SUBUNIT-LIKE"/>
    <property type="match status" value="1"/>
</dbReference>
<dbReference type="PANTHER" id="PTHR33240">
    <property type="entry name" value="OS08G0508500 PROTEIN"/>
    <property type="match status" value="1"/>
</dbReference>
<dbReference type="RefSeq" id="XP_010273179.1">
    <property type="nucleotide sequence ID" value="XM_010274877.1"/>
</dbReference>
<accession>A0A1U8AYD6</accession>
<sequence length="208" mass="23994">MSIKDGSYLKWPPKMWGDPTTRNPNIYYHFHHDFGHTTKNCWNLCDEIKELIRRGYLKQYIQRDGRELGDLQADQRRNAPESSRRNSSVRELEHEARNPPKRPRIEEPIYFTEDGARGIQYPHDDALVVKLVINDFKVKKILVYLGSSTYILFLEAFEKLQLQQSDMQPANSPLVGFSGKVVRPLGRIMVPVAAGTWPNLARSSTPSL</sequence>
<gene>
    <name evidence="3" type="primary">LOC104608795</name>
</gene>
<name>A0A1U8AYD6_NELNU</name>
<dbReference type="OMA" id="MMTANCK"/>
<proteinExistence type="predicted"/>
<organism evidence="2 3">
    <name type="scientific">Nelumbo nucifera</name>
    <name type="common">Sacred lotus</name>
    <dbReference type="NCBI Taxonomy" id="4432"/>
    <lineage>
        <taxon>Eukaryota</taxon>
        <taxon>Viridiplantae</taxon>
        <taxon>Streptophyta</taxon>
        <taxon>Embryophyta</taxon>
        <taxon>Tracheophyta</taxon>
        <taxon>Spermatophyta</taxon>
        <taxon>Magnoliopsida</taxon>
        <taxon>Proteales</taxon>
        <taxon>Nelumbonaceae</taxon>
        <taxon>Nelumbo</taxon>
    </lineage>
</organism>
<dbReference type="GeneID" id="104608795"/>
<protein>
    <submittedName>
        <fullName evidence="3">Uncharacterized protein LOC104608795</fullName>
    </submittedName>
</protein>
<dbReference type="eggNOG" id="KOG0017">
    <property type="taxonomic scope" value="Eukaryota"/>
</dbReference>
<dbReference type="Proteomes" id="UP000189703">
    <property type="component" value="Unplaced"/>
</dbReference>
<keyword evidence="2" id="KW-1185">Reference proteome</keyword>
<dbReference type="InParanoid" id="A0A1U8AYD6"/>
<evidence type="ECO:0000256" key="1">
    <source>
        <dbReference type="SAM" id="MobiDB-lite"/>
    </source>
</evidence>
<dbReference type="OrthoDB" id="1752268at2759"/>
<reference evidence="3" key="1">
    <citation type="submission" date="2025-08" db="UniProtKB">
        <authorList>
            <consortium name="RefSeq"/>
        </authorList>
    </citation>
    <scope>IDENTIFICATION</scope>
</reference>